<accession>A0A0D0Y676</accession>
<comment type="caution">
    <text evidence="2">The sequence shown here is derived from an EMBL/GenBank/DDBJ whole genome shotgun (WGS) entry which is preliminary data.</text>
</comment>
<dbReference type="InterPro" id="IPR011053">
    <property type="entry name" value="Single_hybrid_motif"/>
</dbReference>
<dbReference type="SUPFAM" id="SSF51230">
    <property type="entry name" value="Single hybrid motif"/>
    <property type="match status" value="1"/>
</dbReference>
<evidence type="ECO:0000259" key="1">
    <source>
        <dbReference type="Pfam" id="PF00364"/>
    </source>
</evidence>
<keyword evidence="3" id="KW-1185">Reference proteome</keyword>
<dbReference type="Gene3D" id="2.40.50.100">
    <property type="match status" value="1"/>
</dbReference>
<evidence type="ECO:0000313" key="3">
    <source>
        <dbReference type="Proteomes" id="UP000032279"/>
    </source>
</evidence>
<dbReference type="PATRIC" id="fig|1335616.4.peg.606"/>
<feature type="domain" description="Lipoyl-binding" evidence="1">
    <location>
        <begin position="50"/>
        <end position="117"/>
    </location>
</feature>
<gene>
    <name evidence="2" type="ORF">WDC_0610</name>
</gene>
<protein>
    <submittedName>
        <fullName evidence="2">Biotin carboxyl carrier protein of acetyl-CoA carboxylase</fullName>
    </submittedName>
</protein>
<dbReference type="EMBL" id="AWTT01000010">
    <property type="protein sequence ID" value="KIS03778.1"/>
    <property type="molecule type" value="Genomic_DNA"/>
</dbReference>
<dbReference type="InterPro" id="IPR000089">
    <property type="entry name" value="Biotin_lipoyl"/>
</dbReference>
<dbReference type="Proteomes" id="UP000032279">
    <property type="component" value="Unassembled WGS sequence"/>
</dbReference>
<reference evidence="2 3" key="1">
    <citation type="submission" date="2013-08" db="EMBL/GenBank/DDBJ databases">
        <title>Lactobacillus wasatchii sp. WDC04, a late gas producing bacteria isolated from aged chedder cheese.</title>
        <authorList>
            <person name="Oberg C.J."/>
            <person name="Culumber M."/>
            <person name="McMahon D.J."/>
            <person name="Broadbent J.R."/>
            <person name="Oberg T.S."/>
            <person name="Ortaki F."/>
        </authorList>
    </citation>
    <scope>NUCLEOTIDE SEQUENCE [LARGE SCALE GENOMIC DNA]</scope>
    <source>
        <strain evidence="2 3">WDC04</strain>
    </source>
</reference>
<organism evidence="2 3">
    <name type="scientific">Paucilactobacillus wasatchensis</name>
    <dbReference type="NCBI Taxonomy" id="1335616"/>
    <lineage>
        <taxon>Bacteria</taxon>
        <taxon>Bacillati</taxon>
        <taxon>Bacillota</taxon>
        <taxon>Bacilli</taxon>
        <taxon>Lactobacillales</taxon>
        <taxon>Lactobacillaceae</taxon>
        <taxon>Paucilactobacillus</taxon>
    </lineage>
</organism>
<name>A0A0D0Y676_9LACO</name>
<dbReference type="AlphaFoldDB" id="A0A0D0Y676"/>
<proteinExistence type="predicted"/>
<evidence type="ECO:0000313" key="2">
    <source>
        <dbReference type="EMBL" id="KIS03778.1"/>
    </source>
</evidence>
<dbReference type="Pfam" id="PF00364">
    <property type="entry name" value="Biotin_lipoyl"/>
    <property type="match status" value="1"/>
</dbReference>
<sequence>MNEKQIQTLIEQLAKFDFVHAKIKIDEFELDLDRDQLAAQSQPEDAQIQTINSPMIGIFHTNEHPIQVGSVITPKTVVGQIESMKLFNDISASMTGKVEAVLCEDGQAVDYAQPLFRVILGAAE</sequence>
<dbReference type="RefSeq" id="WP_191978636.1">
    <property type="nucleotide sequence ID" value="NZ_AWTT01000010.1"/>
</dbReference>
<dbReference type="CDD" id="cd06850">
    <property type="entry name" value="biotinyl_domain"/>
    <property type="match status" value="1"/>
</dbReference>
<dbReference type="STRING" id="1335616.WDC_0610"/>